<evidence type="ECO:0000256" key="12">
    <source>
        <dbReference type="ARBA" id="ARBA00029750"/>
    </source>
</evidence>
<dbReference type="Proteomes" id="UP000799536">
    <property type="component" value="Unassembled WGS sequence"/>
</dbReference>
<dbReference type="InterPro" id="IPR029063">
    <property type="entry name" value="SAM-dependent_MTases_sf"/>
</dbReference>
<evidence type="ECO:0000256" key="14">
    <source>
        <dbReference type="ARBA" id="ARBA00030847"/>
    </source>
</evidence>
<dbReference type="EC" id="2.1.1.290" evidence="5"/>
<evidence type="ECO:0000256" key="13">
    <source>
        <dbReference type="ARBA" id="ARBA00030231"/>
    </source>
</evidence>
<dbReference type="Gene3D" id="3.40.50.150">
    <property type="entry name" value="Vaccinia Virus protein VP39"/>
    <property type="match status" value="1"/>
</dbReference>
<evidence type="ECO:0000256" key="10">
    <source>
        <dbReference type="ARBA" id="ARBA00022694"/>
    </source>
</evidence>
<reference evidence="18" key="1">
    <citation type="journal article" date="2020" name="Stud. Mycol.">
        <title>101 Dothideomycetes genomes: a test case for predicting lifestyles and emergence of pathogens.</title>
        <authorList>
            <person name="Haridas S."/>
            <person name="Albert R."/>
            <person name="Binder M."/>
            <person name="Bloem J."/>
            <person name="Labutti K."/>
            <person name="Salamov A."/>
            <person name="Andreopoulos B."/>
            <person name="Baker S."/>
            <person name="Barry K."/>
            <person name="Bills G."/>
            <person name="Bluhm B."/>
            <person name="Cannon C."/>
            <person name="Castanera R."/>
            <person name="Culley D."/>
            <person name="Daum C."/>
            <person name="Ezra D."/>
            <person name="Gonzalez J."/>
            <person name="Henrissat B."/>
            <person name="Kuo A."/>
            <person name="Liang C."/>
            <person name="Lipzen A."/>
            <person name="Lutzoni F."/>
            <person name="Magnuson J."/>
            <person name="Mondo S."/>
            <person name="Nolan M."/>
            <person name="Ohm R."/>
            <person name="Pangilinan J."/>
            <person name="Park H.-J."/>
            <person name="Ramirez L."/>
            <person name="Alfaro M."/>
            <person name="Sun H."/>
            <person name="Tritt A."/>
            <person name="Yoshinaga Y."/>
            <person name="Zwiers L.-H."/>
            <person name="Turgeon B."/>
            <person name="Goodwin S."/>
            <person name="Spatafora J."/>
            <person name="Crous P."/>
            <person name="Grigoriev I."/>
        </authorList>
    </citation>
    <scope>NUCLEOTIDE SEQUENCE</scope>
    <source>
        <strain evidence="18">ATCC 74209</strain>
    </source>
</reference>
<evidence type="ECO:0000256" key="5">
    <source>
        <dbReference type="ARBA" id="ARBA00012779"/>
    </source>
</evidence>
<comment type="catalytic activity">
    <reaction evidence="15">
        <text>7-[(3S)-(3-amino-3-methoxycarbonyl)propyl]wyosine(37) in tRNA(Phe) + S-adenosyl-L-methionine + CO2 = wybutosine(37) in tRNA(Phe) + S-adenosyl-L-homocysteine + 2 H(+)</text>
        <dbReference type="Rhea" id="RHEA:37119"/>
        <dbReference type="Rhea" id="RHEA-COMP:11844"/>
        <dbReference type="Rhea" id="RHEA-COMP:11847"/>
        <dbReference type="ChEBI" id="CHEBI:15378"/>
        <dbReference type="ChEBI" id="CHEBI:16526"/>
        <dbReference type="ChEBI" id="CHEBI:57856"/>
        <dbReference type="ChEBI" id="CHEBI:59789"/>
        <dbReference type="ChEBI" id="CHEBI:73544"/>
        <dbReference type="ChEBI" id="CHEBI:74275"/>
        <dbReference type="EC" id="2.3.1.231"/>
    </reaction>
</comment>
<keyword evidence="7" id="KW-0489">Methyltransferase</keyword>
<dbReference type="SUPFAM" id="SSF53335">
    <property type="entry name" value="S-adenosyl-L-methionine-dependent methyltransferases"/>
    <property type="match status" value="1"/>
</dbReference>
<accession>A0A9P4MU37</accession>
<evidence type="ECO:0000256" key="2">
    <source>
        <dbReference type="ARBA" id="ARBA00004797"/>
    </source>
</evidence>
<dbReference type="GO" id="GO:0008175">
    <property type="term" value="F:tRNA methyltransferase activity"/>
    <property type="evidence" value="ECO:0007669"/>
    <property type="project" value="TreeGrafter"/>
</dbReference>
<dbReference type="Pfam" id="PF13621">
    <property type="entry name" value="Cupin_8"/>
    <property type="match status" value="1"/>
</dbReference>
<evidence type="ECO:0000256" key="8">
    <source>
        <dbReference type="ARBA" id="ARBA00022679"/>
    </source>
</evidence>
<name>A0A9P4MU37_9PLEO</name>
<dbReference type="InterPro" id="IPR007213">
    <property type="entry name" value="Ppm1/Ppm2/Tcmp"/>
</dbReference>
<evidence type="ECO:0000256" key="3">
    <source>
        <dbReference type="ARBA" id="ARBA00010703"/>
    </source>
</evidence>
<dbReference type="GO" id="GO:0030488">
    <property type="term" value="P:tRNA methylation"/>
    <property type="evidence" value="ECO:0007669"/>
    <property type="project" value="TreeGrafter"/>
</dbReference>
<comment type="pathway">
    <text evidence="2">tRNA modification; wybutosine-tRNA(Phe) biosynthesis.</text>
</comment>
<proteinExistence type="inferred from homology"/>
<feature type="compositionally biased region" description="Basic residues" evidence="16">
    <location>
        <begin position="13"/>
        <end position="22"/>
    </location>
</feature>
<comment type="function">
    <text evidence="11">Probable S-adenosyl-L-methionine-dependent methyltransferase that acts as a component of the wybutosine biosynthesis pathway. Wybutosine is a hyper modified guanosine with a tricyclic base found at the 3'-position adjacent to the anticodon of eukaryotic phenylalanine tRNA. May methylate the carboxyl group of leucine residues to form alpha-leucine ester residues.</text>
</comment>
<dbReference type="PROSITE" id="PS51184">
    <property type="entry name" value="JMJC"/>
    <property type="match status" value="1"/>
</dbReference>
<dbReference type="InterPro" id="IPR003347">
    <property type="entry name" value="JmjC_dom"/>
</dbReference>
<dbReference type="GO" id="GO:0031591">
    <property type="term" value="P:wybutosine biosynthetic process"/>
    <property type="evidence" value="ECO:0007669"/>
    <property type="project" value="TreeGrafter"/>
</dbReference>
<evidence type="ECO:0000259" key="17">
    <source>
        <dbReference type="PROSITE" id="PS51184"/>
    </source>
</evidence>
<sequence>MEKATDPSAPQKRPPRKLRPVRAKRDDSVMGTNDSSIASKRSVSKLYYPNEPDFYEPFTPKFQRRNPLINRGYWLRMYAIEHAVRRFLEKDDGNAKVVVNLGCGYDPTPFEFWHRHASLCQQATFIDVDYPQLIEKKMHLLSKGPFFQEALKEWNQRPSDLPVYVRSDRYLAVGCDLRELAALERILKAEMPSGSSVLFVAEVSITYMKVSDADALIQWASTIPNSNFCLLEQCLPDGPDHPFAQTMLKHFHKLTTPIHAVELYRSLYQQKARFATRGWKSVIVRNLWDLWSDPTVIGPEQRRHLDKTEPFDEWEEFALFGGHYFLLVAMNSSCEGTEETAPLEVSKDQEAREGRTMRCQFDHFKPYFKPDFPGTPRRFGAGFAVAHGHPSFAVHGGQSIQNRLASVDWFMDPDVDLIAQPRLEAPIIGARMCHTITTINGTNALLVGGRTSPNRCMADCWFLTEPNGQWIQVEDIKPGRFRHTATNIPISSTGLSTEAVLIFGGKTGSGQVLDDWKVWIPTCGWRDVDIIGDRPPARFGCSLSSFHESTRGLLFGGMDSNGIVLEDIWEWELMAESEIQLRVVKRTVDVEPGSTVPYARIGASLLPFGSDLILIGGVAKNHVLSYADEILVVDCSSNNLRFERIERSDPEGQRPLLVGFSAAVMPDSYHMEIVISGGGAVCFSMGSFWNLGCFAIGRVGHPKFYKWQCRVLEARGTLQAKPSKRDLIANKGDEIIAKKEDMTIKTETIPRLRINSAEDFAQIVTASKPVILSGLNLGPCVHTWTPDYLKEKIGADRSLVVHECSDNQMKFRDKNFSYIKKTFTEFMDGVVRGEKMYLRSLSSDQPSRLPTKLSDDFPTIASDFHIPDILTPIISENLHSSPLRISGPVSLWLHYDVLANILCQIRGSKTLILYPPSDVKYLDFPPGGSSSNINVLSPTLFKDHPNLRYTHPHRASLCPGDVLFIPPMWSHTATPDEGVSVAVNVFFRSLGAGYAAGKDVYGNRDLQAYENGRRDVAKIIKAFKGLPGPQSQFYLERLAAELRDKADELGNEGGA</sequence>
<evidence type="ECO:0000256" key="4">
    <source>
        <dbReference type="ARBA" id="ARBA00012155"/>
    </source>
</evidence>
<dbReference type="PANTHER" id="PTHR46529:SF1">
    <property type="entry name" value="TRNA WYBUTOSINE-SYNTHESIZING PROTEIN 4"/>
    <property type="match status" value="1"/>
</dbReference>
<dbReference type="EC" id="2.3.1.231" evidence="4"/>
<dbReference type="FunFam" id="2.60.120.650:FF:000043">
    <property type="entry name" value="tRNA wybutosine-synthesizing protein 4"/>
    <property type="match status" value="1"/>
</dbReference>
<evidence type="ECO:0000256" key="1">
    <source>
        <dbReference type="ARBA" id="ARBA00001806"/>
    </source>
</evidence>
<dbReference type="Gene3D" id="2.60.120.650">
    <property type="entry name" value="Cupin"/>
    <property type="match status" value="1"/>
</dbReference>
<feature type="domain" description="JmjC" evidence="17">
    <location>
        <begin position="846"/>
        <end position="1004"/>
    </location>
</feature>
<evidence type="ECO:0000256" key="16">
    <source>
        <dbReference type="SAM" id="MobiDB-lite"/>
    </source>
</evidence>
<gene>
    <name evidence="18" type="ORF">GQ43DRAFT_412122</name>
</gene>
<dbReference type="InterPro" id="IPR041667">
    <property type="entry name" value="Cupin_8"/>
</dbReference>
<dbReference type="AlphaFoldDB" id="A0A9P4MU37"/>
<dbReference type="Gene3D" id="2.120.10.80">
    <property type="entry name" value="Kelch-type beta propeller"/>
    <property type="match status" value="1"/>
</dbReference>
<dbReference type="Pfam" id="PF13418">
    <property type="entry name" value="Beta-prop_TYW4"/>
    <property type="match status" value="1"/>
</dbReference>
<evidence type="ECO:0000313" key="19">
    <source>
        <dbReference type="Proteomes" id="UP000799536"/>
    </source>
</evidence>
<dbReference type="SUPFAM" id="SSF51197">
    <property type="entry name" value="Clavaminate synthase-like"/>
    <property type="match status" value="1"/>
</dbReference>
<keyword evidence="10" id="KW-0819">tRNA processing</keyword>
<organism evidence="18 19">
    <name type="scientific">Delitschia confertaspora ATCC 74209</name>
    <dbReference type="NCBI Taxonomy" id="1513339"/>
    <lineage>
        <taxon>Eukaryota</taxon>
        <taxon>Fungi</taxon>
        <taxon>Dikarya</taxon>
        <taxon>Ascomycota</taxon>
        <taxon>Pezizomycotina</taxon>
        <taxon>Dothideomycetes</taxon>
        <taxon>Pleosporomycetidae</taxon>
        <taxon>Pleosporales</taxon>
        <taxon>Delitschiaceae</taxon>
        <taxon>Delitschia</taxon>
    </lineage>
</organism>
<dbReference type="OrthoDB" id="47172at2759"/>
<evidence type="ECO:0000256" key="9">
    <source>
        <dbReference type="ARBA" id="ARBA00022691"/>
    </source>
</evidence>
<dbReference type="InterPro" id="IPR015915">
    <property type="entry name" value="Kelch-typ_b-propeller"/>
</dbReference>
<keyword evidence="9" id="KW-0949">S-adenosyl-L-methionine</keyword>
<feature type="region of interest" description="Disordered" evidence="16">
    <location>
        <begin position="1"/>
        <end position="35"/>
    </location>
</feature>
<dbReference type="PANTHER" id="PTHR46529">
    <property type="entry name" value="TRNA WYBUTOSINE-SYNTHESIZING PROTEIN 4"/>
    <property type="match status" value="1"/>
</dbReference>
<dbReference type="InterPro" id="IPR011043">
    <property type="entry name" value="Gal_Oxase/kelch_b-propeller"/>
</dbReference>
<keyword evidence="8" id="KW-0808">Transferase</keyword>
<comment type="catalytic activity">
    <reaction evidence="1">
        <text>7-[(3S)-3-amino-3-carboxypropyl]wyosine(37) in tRNA(Phe) + S-adenosyl-L-methionine = 7-[(3S)-(3-amino-3-methoxycarbonyl)propyl]wyosine(37) in tRNA(Phe) + S-adenosyl-L-homocysteine</text>
        <dbReference type="Rhea" id="RHEA:36903"/>
        <dbReference type="Rhea" id="RHEA-COMP:10379"/>
        <dbReference type="Rhea" id="RHEA-COMP:11844"/>
        <dbReference type="ChEBI" id="CHEBI:57856"/>
        <dbReference type="ChEBI" id="CHEBI:59789"/>
        <dbReference type="ChEBI" id="CHEBI:73543"/>
        <dbReference type="ChEBI" id="CHEBI:74275"/>
        <dbReference type="EC" id="2.1.1.290"/>
    </reaction>
</comment>
<evidence type="ECO:0000313" key="18">
    <source>
        <dbReference type="EMBL" id="KAF2203196.1"/>
    </source>
</evidence>
<evidence type="ECO:0000256" key="7">
    <source>
        <dbReference type="ARBA" id="ARBA00022603"/>
    </source>
</evidence>
<dbReference type="SUPFAM" id="SSF50965">
    <property type="entry name" value="Galactose oxidase, central domain"/>
    <property type="match status" value="1"/>
</dbReference>
<evidence type="ECO:0000256" key="15">
    <source>
        <dbReference type="ARBA" id="ARBA00049250"/>
    </source>
</evidence>
<comment type="similarity">
    <text evidence="3">Belongs to the methyltransferase superfamily. LCMT family.</text>
</comment>
<comment type="caution">
    <text evidence="18">The sequence shown here is derived from an EMBL/GenBank/DDBJ whole genome shotgun (WGS) entry which is preliminary data.</text>
</comment>
<dbReference type="Pfam" id="PF04072">
    <property type="entry name" value="LCM"/>
    <property type="match status" value="1"/>
</dbReference>
<evidence type="ECO:0000256" key="6">
    <source>
        <dbReference type="ARBA" id="ARBA00018045"/>
    </source>
</evidence>
<dbReference type="Gene3D" id="6.10.140.1470">
    <property type="match status" value="1"/>
</dbReference>
<evidence type="ECO:0000256" key="11">
    <source>
        <dbReference type="ARBA" id="ARBA00025588"/>
    </source>
</evidence>
<protein>
    <recommendedName>
        <fullName evidence="6">tRNA wybutosine-synthesizing protein 4</fullName>
        <ecNumber evidence="5">2.1.1.290</ecNumber>
        <ecNumber evidence="4">2.3.1.231</ecNumber>
    </recommendedName>
    <alternativeName>
        <fullName evidence="13">Leucine carboxyl methyltransferase 2</fullName>
    </alternativeName>
    <alternativeName>
        <fullName evidence="14">tRNA(Phe) (7-(3-amino-3-(methoxycarbonyl)propyl)wyosine(37)-N)-methoxycarbonyltransferase</fullName>
    </alternativeName>
    <alternativeName>
        <fullName evidence="12">tRNA(Phe) (7-(3-amino-3-carboxypropyl)wyosine(37)-O)-methyltransferase</fullName>
    </alternativeName>
</protein>
<keyword evidence="19" id="KW-1185">Reference proteome</keyword>
<dbReference type="EMBL" id="ML993910">
    <property type="protein sequence ID" value="KAF2203196.1"/>
    <property type="molecule type" value="Genomic_DNA"/>
</dbReference>